<gene>
    <name evidence="2" type="ORF">LSH36_463g04021</name>
</gene>
<dbReference type="InterPro" id="IPR043502">
    <property type="entry name" value="DNA/RNA_pol_sf"/>
</dbReference>
<dbReference type="InterPro" id="IPR043128">
    <property type="entry name" value="Rev_trsase/Diguanyl_cyclase"/>
</dbReference>
<dbReference type="Proteomes" id="UP001208570">
    <property type="component" value="Unassembled WGS sequence"/>
</dbReference>
<evidence type="ECO:0000313" key="3">
    <source>
        <dbReference type="Proteomes" id="UP001208570"/>
    </source>
</evidence>
<comment type="caution">
    <text evidence="2">The sequence shown here is derived from an EMBL/GenBank/DDBJ whole genome shotgun (WGS) entry which is preliminary data.</text>
</comment>
<accession>A0AAD9J9W8</accession>
<protein>
    <recommendedName>
        <fullName evidence="1">Reverse transcriptase domain-containing protein</fullName>
    </recommendedName>
</protein>
<dbReference type="InterPro" id="IPR000477">
    <property type="entry name" value="RT_dom"/>
</dbReference>
<evidence type="ECO:0000313" key="2">
    <source>
        <dbReference type="EMBL" id="KAK2149191.1"/>
    </source>
</evidence>
<dbReference type="SUPFAM" id="SSF56672">
    <property type="entry name" value="DNA/RNA polymerases"/>
    <property type="match status" value="1"/>
</dbReference>
<dbReference type="PROSITE" id="PS50878">
    <property type="entry name" value="RT_POL"/>
    <property type="match status" value="1"/>
</dbReference>
<sequence length="230" mass="26239">MGGITCHDPSHGSFRVYLDDDLVISDNYLDCMKGLNTLITLLRLLGFGIAWEKTAGPTRSLTFLGIKIDSESLTLSLPQDKVSTLLKGYKTKRRASCRQLQQLTGRLSCVDLLRPLKKADNKILLADAFREDITFWIELLQTFSSREIRPPWRLPVIMYTDTRDQGGGMITSEDWGYVNWRIDMPSIARSNINVKETMAVILAIYRWAPSWQGRHVIIYTDNITNYTCSN</sequence>
<dbReference type="AlphaFoldDB" id="A0AAD9J9W8"/>
<proteinExistence type="predicted"/>
<dbReference type="PANTHER" id="PTHR33050">
    <property type="entry name" value="REVERSE TRANSCRIPTASE DOMAIN-CONTAINING PROTEIN"/>
    <property type="match status" value="1"/>
</dbReference>
<feature type="domain" description="Reverse transcriptase" evidence="1">
    <location>
        <begin position="1"/>
        <end position="68"/>
    </location>
</feature>
<reference evidence="2" key="1">
    <citation type="journal article" date="2023" name="Mol. Biol. Evol.">
        <title>Third-Generation Sequencing Reveals the Adaptive Role of the Epigenome in Three Deep-Sea Polychaetes.</title>
        <authorList>
            <person name="Perez M."/>
            <person name="Aroh O."/>
            <person name="Sun Y."/>
            <person name="Lan Y."/>
            <person name="Juniper S.K."/>
            <person name="Young C.R."/>
            <person name="Angers B."/>
            <person name="Qian P.Y."/>
        </authorList>
    </citation>
    <scope>NUCLEOTIDE SEQUENCE</scope>
    <source>
        <strain evidence="2">P08H-3</strain>
    </source>
</reference>
<organism evidence="2 3">
    <name type="scientific">Paralvinella palmiformis</name>
    <dbReference type="NCBI Taxonomy" id="53620"/>
    <lineage>
        <taxon>Eukaryota</taxon>
        <taxon>Metazoa</taxon>
        <taxon>Spiralia</taxon>
        <taxon>Lophotrochozoa</taxon>
        <taxon>Annelida</taxon>
        <taxon>Polychaeta</taxon>
        <taxon>Sedentaria</taxon>
        <taxon>Canalipalpata</taxon>
        <taxon>Terebellida</taxon>
        <taxon>Terebelliformia</taxon>
        <taxon>Alvinellidae</taxon>
        <taxon>Paralvinella</taxon>
    </lineage>
</organism>
<dbReference type="InterPro" id="IPR052055">
    <property type="entry name" value="Hepadnavirus_pol/RT"/>
</dbReference>
<evidence type="ECO:0000259" key="1">
    <source>
        <dbReference type="PROSITE" id="PS50878"/>
    </source>
</evidence>
<keyword evidence="3" id="KW-1185">Reference proteome</keyword>
<dbReference type="EMBL" id="JAODUP010000463">
    <property type="protein sequence ID" value="KAK2149191.1"/>
    <property type="molecule type" value="Genomic_DNA"/>
</dbReference>
<dbReference type="PANTHER" id="PTHR33050:SF8">
    <property type="entry name" value="REVERSE TRANSCRIPTASE DOMAIN-CONTAINING PROTEIN"/>
    <property type="match status" value="1"/>
</dbReference>
<name>A0AAD9J9W8_9ANNE</name>
<dbReference type="Gene3D" id="3.30.70.270">
    <property type="match status" value="1"/>
</dbReference>